<dbReference type="Pfam" id="PF13243">
    <property type="entry name" value="SQHop_cyclase_C"/>
    <property type="match status" value="1"/>
</dbReference>
<dbReference type="PROSITE" id="PS01074">
    <property type="entry name" value="TERPENE_SYNTHASES"/>
    <property type="match status" value="1"/>
</dbReference>
<name>A0A433QHB1_9FUNG</name>
<dbReference type="InterPro" id="IPR035548">
    <property type="entry name" value="Bem1/Scd2_SH3_1"/>
</dbReference>
<dbReference type="Proteomes" id="UP000274822">
    <property type="component" value="Unassembled WGS sequence"/>
</dbReference>
<feature type="region of interest" description="Disordered" evidence="7">
    <location>
        <begin position="364"/>
        <end position="384"/>
    </location>
</feature>
<gene>
    <name evidence="9" type="ORF">BC938DRAFT_480990</name>
</gene>
<dbReference type="SUPFAM" id="SSF48239">
    <property type="entry name" value="Terpenoid cyclases/Protein prenyltransferases"/>
    <property type="match status" value="1"/>
</dbReference>
<dbReference type="Gene3D" id="2.30.30.40">
    <property type="entry name" value="SH3 Domains"/>
    <property type="match status" value="1"/>
</dbReference>
<dbReference type="Pfam" id="PF00018">
    <property type="entry name" value="SH3_1"/>
    <property type="match status" value="1"/>
</dbReference>
<reference evidence="9 10" key="1">
    <citation type="journal article" date="2018" name="New Phytol.">
        <title>Phylogenomics of Endogonaceae and evolution of mycorrhizas within Mucoromycota.</title>
        <authorList>
            <person name="Chang Y."/>
            <person name="Desiro A."/>
            <person name="Na H."/>
            <person name="Sandor L."/>
            <person name="Lipzen A."/>
            <person name="Clum A."/>
            <person name="Barry K."/>
            <person name="Grigoriev I.V."/>
            <person name="Martin F.M."/>
            <person name="Stajich J.E."/>
            <person name="Smith M.E."/>
            <person name="Bonito G."/>
            <person name="Spatafora J.W."/>
        </authorList>
    </citation>
    <scope>NUCLEOTIDE SEQUENCE [LARGE SCALE GENOMIC DNA]</scope>
    <source>
        <strain evidence="9 10">AD002</strain>
    </source>
</reference>
<dbReference type="GO" id="GO:0016740">
    <property type="term" value="F:transferase activity"/>
    <property type="evidence" value="ECO:0007669"/>
    <property type="project" value="UniProtKB-KW"/>
</dbReference>
<evidence type="ECO:0000256" key="1">
    <source>
        <dbReference type="ARBA" id="ARBA00009755"/>
    </source>
</evidence>
<dbReference type="InterPro" id="IPR036028">
    <property type="entry name" value="SH3-like_dom_sf"/>
</dbReference>
<organism evidence="9 10">
    <name type="scientific">Jimgerdemannia flammicorona</name>
    <dbReference type="NCBI Taxonomy" id="994334"/>
    <lineage>
        <taxon>Eukaryota</taxon>
        <taxon>Fungi</taxon>
        <taxon>Fungi incertae sedis</taxon>
        <taxon>Mucoromycota</taxon>
        <taxon>Mucoromycotina</taxon>
        <taxon>Endogonomycetes</taxon>
        <taxon>Endogonales</taxon>
        <taxon>Endogonaceae</taxon>
        <taxon>Jimgerdemannia</taxon>
    </lineage>
</organism>
<evidence type="ECO:0000256" key="7">
    <source>
        <dbReference type="SAM" id="MobiDB-lite"/>
    </source>
</evidence>
<dbReference type="PANTHER" id="PTHR11764:SF20">
    <property type="entry name" value="LANOSTEROL SYNTHASE"/>
    <property type="match status" value="1"/>
</dbReference>
<dbReference type="EMBL" id="RBNJ01005553">
    <property type="protein sequence ID" value="RUS29149.1"/>
    <property type="molecule type" value="Genomic_DNA"/>
</dbReference>
<proteinExistence type="inferred from homology"/>
<dbReference type="InterPro" id="IPR008930">
    <property type="entry name" value="Terpenoid_cyclase/PrenylTrfase"/>
</dbReference>
<evidence type="ECO:0000259" key="8">
    <source>
        <dbReference type="PROSITE" id="PS50002"/>
    </source>
</evidence>
<evidence type="ECO:0000313" key="10">
    <source>
        <dbReference type="Proteomes" id="UP000274822"/>
    </source>
</evidence>
<evidence type="ECO:0000256" key="4">
    <source>
        <dbReference type="ARBA" id="ARBA00023235"/>
    </source>
</evidence>
<evidence type="ECO:0000256" key="2">
    <source>
        <dbReference type="ARBA" id="ARBA00022443"/>
    </source>
</evidence>
<sequence>MIYLVILLSLFYFTRFWFVFHTGNIMIEYSYPECTTAVLLGLSTFRKYFPDYRTEEIEATAQKAVRYIKNAQREDGSWFGSWAICFTYAGMFALESLASVGETYENSDNSRRGCDFLISKQEADGGWGESYKSCETGEYHRHSNTQVVNTAWACLALMAAQYPHEEPIRRGIQLVMSRQQKNGEWLQEGIEGVFNKNCMISYPNYKFAFTIYALGRYAKRYGNPKLNRNPPSPHSWRDAHQPFPDLHRPHPPPLATMQKAKVKPPKSLQAARQSMVKAKISTPISFPTRQNPSIAPPKKVIKALYDYDSQGQQELSFSQGDFFHVTGRENDKHWYEACNPATNSRGLVPVTYFQVLEKAQPTLIDAGQPVGPGNKSDSGFADNDELSEKSIDKLTIHFALAPHS</sequence>
<dbReference type="SUPFAM" id="SSF50044">
    <property type="entry name" value="SH3-domain"/>
    <property type="match status" value="1"/>
</dbReference>
<dbReference type="InterPro" id="IPR032696">
    <property type="entry name" value="SQ_cyclase_C"/>
</dbReference>
<dbReference type="GO" id="GO:0016104">
    <property type="term" value="P:triterpenoid biosynthetic process"/>
    <property type="evidence" value="ECO:0007669"/>
    <property type="project" value="InterPro"/>
</dbReference>
<dbReference type="EC" id="5.4.99.7" evidence="5"/>
<keyword evidence="4" id="KW-0413">Isomerase</keyword>
<dbReference type="Gene3D" id="1.50.10.20">
    <property type="match status" value="1"/>
</dbReference>
<dbReference type="GO" id="GO:0005811">
    <property type="term" value="C:lipid droplet"/>
    <property type="evidence" value="ECO:0007669"/>
    <property type="project" value="InterPro"/>
</dbReference>
<keyword evidence="10" id="KW-1185">Reference proteome</keyword>
<keyword evidence="3" id="KW-0677">Repeat</keyword>
<protein>
    <recommendedName>
        <fullName evidence="5">lanosterol synthase</fullName>
        <ecNumber evidence="5">5.4.99.7</ecNumber>
    </recommendedName>
</protein>
<dbReference type="PANTHER" id="PTHR11764">
    <property type="entry name" value="TERPENE CYCLASE/MUTASE FAMILY MEMBER"/>
    <property type="match status" value="1"/>
</dbReference>
<dbReference type="InterPro" id="IPR018333">
    <property type="entry name" value="Squalene_cyclase"/>
</dbReference>
<dbReference type="SMART" id="SM00326">
    <property type="entry name" value="SH3"/>
    <property type="match status" value="1"/>
</dbReference>
<dbReference type="AlphaFoldDB" id="A0A433QHB1"/>
<dbReference type="CDD" id="cd11878">
    <property type="entry name" value="SH3_Bem1p_1"/>
    <property type="match status" value="1"/>
</dbReference>
<evidence type="ECO:0000313" key="9">
    <source>
        <dbReference type="EMBL" id="RUS29149.1"/>
    </source>
</evidence>
<evidence type="ECO:0000256" key="6">
    <source>
        <dbReference type="PROSITE-ProRule" id="PRU00192"/>
    </source>
</evidence>
<keyword evidence="9" id="KW-0808">Transferase</keyword>
<feature type="domain" description="SH3" evidence="8">
    <location>
        <begin position="296"/>
        <end position="358"/>
    </location>
</feature>
<comment type="similarity">
    <text evidence="1">Belongs to the terpene cyclase/mutase family.</text>
</comment>
<evidence type="ECO:0000256" key="3">
    <source>
        <dbReference type="ARBA" id="ARBA00022737"/>
    </source>
</evidence>
<dbReference type="PROSITE" id="PS50002">
    <property type="entry name" value="SH3"/>
    <property type="match status" value="1"/>
</dbReference>
<dbReference type="InterPro" id="IPR002365">
    <property type="entry name" value="Terpene_synthase_CS"/>
</dbReference>
<dbReference type="GO" id="GO:0006696">
    <property type="term" value="P:ergosterol biosynthetic process"/>
    <property type="evidence" value="ECO:0007669"/>
    <property type="project" value="TreeGrafter"/>
</dbReference>
<evidence type="ECO:0000256" key="5">
    <source>
        <dbReference type="ARBA" id="ARBA00029485"/>
    </source>
</evidence>
<dbReference type="GO" id="GO:0000250">
    <property type="term" value="F:lanosterol synthase activity"/>
    <property type="evidence" value="ECO:0007669"/>
    <property type="project" value="UniProtKB-EC"/>
</dbReference>
<keyword evidence="2 6" id="KW-0728">SH3 domain</keyword>
<dbReference type="InterPro" id="IPR001452">
    <property type="entry name" value="SH3_domain"/>
</dbReference>
<comment type="caution">
    <text evidence="9">The sequence shown here is derived from an EMBL/GenBank/DDBJ whole genome shotgun (WGS) entry which is preliminary data.</text>
</comment>
<accession>A0A433QHB1</accession>